<proteinExistence type="predicted"/>
<evidence type="ECO:0000313" key="3">
    <source>
        <dbReference type="Proteomes" id="UP000003160"/>
    </source>
</evidence>
<reference evidence="2 3" key="1">
    <citation type="submission" date="2009-10" db="EMBL/GenBank/DDBJ databases">
        <authorList>
            <person name="Qin X."/>
            <person name="Bachman B."/>
            <person name="Battles P."/>
            <person name="Bell A."/>
            <person name="Bess C."/>
            <person name="Bickham C."/>
            <person name="Chaboub L."/>
            <person name="Chen D."/>
            <person name="Coyle M."/>
            <person name="Deiros D.R."/>
            <person name="Dinh H."/>
            <person name="Forbes L."/>
            <person name="Fowler G."/>
            <person name="Francisco L."/>
            <person name="Fu Q."/>
            <person name="Gubbala S."/>
            <person name="Hale W."/>
            <person name="Han Y."/>
            <person name="Hemphill L."/>
            <person name="Highlander S.K."/>
            <person name="Hirani K."/>
            <person name="Hogues M."/>
            <person name="Jackson L."/>
            <person name="Jakkamsetti A."/>
            <person name="Javaid M."/>
            <person name="Jiang H."/>
            <person name="Korchina V."/>
            <person name="Kovar C."/>
            <person name="Lara F."/>
            <person name="Lee S."/>
            <person name="Mata R."/>
            <person name="Mathew T."/>
            <person name="Moen C."/>
            <person name="Morales K."/>
            <person name="Munidasa M."/>
            <person name="Nazareth L."/>
            <person name="Ngo R."/>
            <person name="Nguyen L."/>
            <person name="Okwuonu G."/>
            <person name="Ongeri F."/>
            <person name="Patil S."/>
            <person name="Petrosino J."/>
            <person name="Pham C."/>
            <person name="Pham P."/>
            <person name="Pu L.-L."/>
            <person name="Puazo M."/>
            <person name="Raj R."/>
            <person name="Reid J."/>
            <person name="Rouhana J."/>
            <person name="Saada N."/>
            <person name="Shang Y."/>
            <person name="Simmons D."/>
            <person name="Thornton R."/>
            <person name="Warren J."/>
            <person name="Weissenberger G."/>
            <person name="Zhang J."/>
            <person name="Zhang L."/>
            <person name="Zhou C."/>
            <person name="Zhu D."/>
            <person name="Muzny D."/>
            <person name="Worley K."/>
            <person name="Gibbs R."/>
        </authorList>
    </citation>
    <scope>NUCLEOTIDE SEQUENCE [LARGE SCALE GENOMIC DNA]</scope>
    <source>
        <strain evidence="2 3">DSM 17361</strain>
    </source>
</reference>
<dbReference type="HOGENOM" id="CLU_3314520_0_0_10"/>
<dbReference type="Proteomes" id="UP000003160">
    <property type="component" value="Unassembled WGS sequence"/>
</dbReference>
<dbReference type="EMBL" id="ACKS01000025">
    <property type="protein sequence ID" value="EFA45040.1"/>
    <property type="molecule type" value="Genomic_DNA"/>
</dbReference>
<accession>D1PUC8</accession>
<comment type="caution">
    <text evidence="2">The sequence shown here is derived from an EMBL/GenBank/DDBJ whole genome shotgun (WGS) entry which is preliminary data.</text>
</comment>
<protein>
    <submittedName>
        <fullName evidence="2">Uncharacterized protein</fullName>
    </submittedName>
</protein>
<evidence type="ECO:0000256" key="1">
    <source>
        <dbReference type="SAM" id="MobiDB-lite"/>
    </source>
</evidence>
<dbReference type="AlphaFoldDB" id="D1PUC8"/>
<organism evidence="2 3">
    <name type="scientific">Hallella bergensis DSM 17361</name>
    <dbReference type="NCBI Taxonomy" id="585502"/>
    <lineage>
        <taxon>Bacteria</taxon>
        <taxon>Pseudomonadati</taxon>
        <taxon>Bacteroidota</taxon>
        <taxon>Bacteroidia</taxon>
        <taxon>Bacteroidales</taxon>
        <taxon>Prevotellaceae</taxon>
        <taxon>Hallella</taxon>
    </lineage>
</organism>
<feature type="compositionally biased region" description="Polar residues" evidence="1">
    <location>
        <begin position="23"/>
        <end position="39"/>
    </location>
</feature>
<feature type="region of interest" description="Disordered" evidence="1">
    <location>
        <begin position="14"/>
        <end position="39"/>
    </location>
</feature>
<sequence>MGFLQRLNNQNLAKKAKFRRKNSFPNTLPLDTNGSAIEA</sequence>
<name>D1PUC8_9BACT</name>
<keyword evidence="3" id="KW-1185">Reference proteome</keyword>
<evidence type="ECO:0000313" key="2">
    <source>
        <dbReference type="EMBL" id="EFA45040.1"/>
    </source>
</evidence>
<gene>
    <name evidence="2" type="ORF">HMPREF0645_0563</name>
</gene>